<evidence type="ECO:0000313" key="4">
    <source>
        <dbReference type="Proteomes" id="UP000284322"/>
    </source>
</evidence>
<dbReference type="EMBL" id="RAHJ01000016">
    <property type="protein sequence ID" value="RJX68734.1"/>
    <property type="molecule type" value="Genomic_DNA"/>
</dbReference>
<proteinExistence type="predicted"/>
<dbReference type="InterPro" id="IPR033856">
    <property type="entry name" value="Trp_halogen"/>
</dbReference>
<dbReference type="InterPro" id="IPR036188">
    <property type="entry name" value="FAD/NAD-bd_sf"/>
</dbReference>
<organism evidence="3 4">
    <name type="scientific">Tsuneonella suprasediminis</name>
    <dbReference type="NCBI Taxonomy" id="2306996"/>
    <lineage>
        <taxon>Bacteria</taxon>
        <taxon>Pseudomonadati</taxon>
        <taxon>Pseudomonadota</taxon>
        <taxon>Alphaproteobacteria</taxon>
        <taxon>Sphingomonadales</taxon>
        <taxon>Erythrobacteraceae</taxon>
        <taxon>Tsuneonella</taxon>
    </lineage>
</organism>
<keyword evidence="2" id="KW-0274">FAD</keyword>
<dbReference type="GO" id="GO:0004497">
    <property type="term" value="F:monooxygenase activity"/>
    <property type="evidence" value="ECO:0007669"/>
    <property type="project" value="InterPro"/>
</dbReference>
<reference evidence="3 4" key="1">
    <citation type="submission" date="2018-09" db="EMBL/GenBank/DDBJ databases">
        <title>Altererythrobacter sp.Ery1 and Ery12, the genome sequencing of novel strains in genus Alterythrobacter.</title>
        <authorList>
            <person name="Cheng H."/>
            <person name="Wu Y.-H."/>
            <person name="Fang C."/>
            <person name="Xu X.-W."/>
        </authorList>
    </citation>
    <scope>NUCLEOTIDE SEQUENCE [LARGE SCALE GENOMIC DNA]</scope>
    <source>
        <strain evidence="3 4">Ery12</strain>
    </source>
</reference>
<evidence type="ECO:0000256" key="2">
    <source>
        <dbReference type="PIRSR" id="PIRSR011396-2"/>
    </source>
</evidence>
<comment type="caution">
    <text evidence="3">The sequence shown here is derived from an EMBL/GenBank/DDBJ whole genome shotgun (WGS) entry which is preliminary data.</text>
</comment>
<dbReference type="PANTHER" id="PTHR43747:SF4">
    <property type="entry name" value="FLAVIN-DEPENDENT TRYPTOPHAN HALOGENASE"/>
    <property type="match status" value="1"/>
</dbReference>
<name>A0A419R3R1_9SPHN</name>
<sequence length="479" mass="52576">MAAATLARFLGDHASITLVESDAIGTVGVGEATIPQIHNLLVGLGIDQAEFVDATEATFKLGIEFDGWLREGESYIHSFGTTGRGAGLIPFRQLWLRGRKIGVAESFGAYGLNVVAARKGRFAFGKDANLPYAFHFDASKVAVVLRRYAEERGVKRYEGKISSVTRDAATGDIAALVLDGDRRIEGNLFIDCTGFASLLLGKSLGVGFEDWSHWLPCDTALAVQSENVAPPPPFTRSIARPAGWQWRIPLQHRTGNGHVFCSAYMEQDEAARVLLENLDGKPLTDPRAIRFTTGHRREHWSHNCIALGLAAGFMEPLESTSIHLVQSALARLLNLLPNDLSNLSTARSMFNRLSGAEWERIRDFLVLHYVANDRRGEPFWDHCRQIELPDTLAEKIALFEESGLFVREDDELFLDDSWGQVMLGQGIDPRGYSPLADNVPGEDIGPFLASVAKAARVKAEAMPTHAEALQSLVGERARA</sequence>
<keyword evidence="2" id="KW-0547">Nucleotide-binding</keyword>
<dbReference type="OrthoDB" id="7178350at2"/>
<dbReference type="PIRSF" id="PIRSF011396">
    <property type="entry name" value="Trp_halogenase"/>
    <property type="match status" value="1"/>
</dbReference>
<gene>
    <name evidence="3" type="ORF">D6858_05560</name>
</gene>
<evidence type="ECO:0000256" key="1">
    <source>
        <dbReference type="PIRSR" id="PIRSR011396-1"/>
    </source>
</evidence>
<feature type="active site" evidence="1">
    <location>
        <position position="60"/>
    </location>
</feature>
<accession>A0A419R3R1</accession>
<dbReference type="GO" id="GO:0000166">
    <property type="term" value="F:nucleotide binding"/>
    <property type="evidence" value="ECO:0007669"/>
    <property type="project" value="UniProtKB-KW"/>
</dbReference>
<dbReference type="PANTHER" id="PTHR43747">
    <property type="entry name" value="FAD-BINDING PROTEIN"/>
    <property type="match status" value="1"/>
</dbReference>
<dbReference type="Pfam" id="PF04820">
    <property type="entry name" value="Trp_halogenase"/>
    <property type="match status" value="1"/>
</dbReference>
<dbReference type="Proteomes" id="UP000284322">
    <property type="component" value="Unassembled WGS sequence"/>
</dbReference>
<dbReference type="InterPro" id="IPR006905">
    <property type="entry name" value="Flavin_halogenase"/>
</dbReference>
<dbReference type="Gene3D" id="3.50.50.60">
    <property type="entry name" value="FAD/NAD(P)-binding domain"/>
    <property type="match status" value="1"/>
</dbReference>
<feature type="binding site" evidence="2">
    <location>
        <position position="318"/>
    </location>
    <ligand>
        <name>L-tryptophan</name>
        <dbReference type="ChEBI" id="CHEBI:57912"/>
    </ligand>
</feature>
<protein>
    <submittedName>
        <fullName evidence="3">Tryptophan 7-halogenase</fullName>
    </submittedName>
</protein>
<dbReference type="SUPFAM" id="SSF51905">
    <property type="entry name" value="FAD/NAD(P)-binding domain"/>
    <property type="match status" value="1"/>
</dbReference>
<dbReference type="AlphaFoldDB" id="A0A419R3R1"/>
<feature type="binding site" evidence="2">
    <location>
        <position position="309"/>
    </location>
    <ligand>
        <name>FAD</name>
        <dbReference type="ChEBI" id="CHEBI:57692"/>
    </ligand>
</feature>
<evidence type="ECO:0000313" key="3">
    <source>
        <dbReference type="EMBL" id="RJX68734.1"/>
    </source>
</evidence>
<keyword evidence="2" id="KW-0285">Flavoprotein</keyword>
<feature type="binding site" evidence="2">
    <location>
        <position position="322"/>
    </location>
    <ligand>
        <name>FAD</name>
        <dbReference type="ChEBI" id="CHEBI:57692"/>
    </ligand>
</feature>
<dbReference type="InterPro" id="IPR050816">
    <property type="entry name" value="Flavin-dep_Halogenase_NPB"/>
</dbReference>
<keyword evidence="4" id="KW-1185">Reference proteome</keyword>
<feature type="binding site" evidence="2">
    <location>
        <position position="60"/>
    </location>
    <ligand>
        <name>7-chloro-L-tryptophan</name>
        <dbReference type="ChEBI" id="CHEBI:58713"/>
    </ligand>
</feature>